<feature type="transmembrane region" description="Helical" evidence="6">
    <location>
        <begin position="96"/>
        <end position="117"/>
    </location>
</feature>
<feature type="transmembrane region" description="Helical" evidence="6">
    <location>
        <begin position="195"/>
        <end position="213"/>
    </location>
</feature>
<dbReference type="Pfam" id="PF02653">
    <property type="entry name" value="BPD_transp_2"/>
    <property type="match status" value="1"/>
</dbReference>
<feature type="transmembrane region" description="Helical" evidence="6">
    <location>
        <begin position="129"/>
        <end position="148"/>
    </location>
</feature>
<feature type="transmembrane region" description="Helical" evidence="6">
    <location>
        <begin position="233"/>
        <end position="259"/>
    </location>
</feature>
<dbReference type="CDD" id="cd06580">
    <property type="entry name" value="TM_PBP1_transp_TpRbsC_like"/>
    <property type="match status" value="1"/>
</dbReference>
<proteinExistence type="predicted"/>
<dbReference type="PANTHER" id="PTHR43370:SF1">
    <property type="entry name" value="GUANOSINE ABC TRANSPORTER PERMEASE PROTEIN NUPQ"/>
    <property type="match status" value="1"/>
</dbReference>
<keyword evidence="3 6" id="KW-0812">Transmembrane</keyword>
<keyword evidence="4 6" id="KW-1133">Transmembrane helix</keyword>
<evidence type="ECO:0000313" key="8">
    <source>
        <dbReference type="Proteomes" id="UP000002318"/>
    </source>
</evidence>
<keyword evidence="5 6" id="KW-0472">Membrane</keyword>
<evidence type="ECO:0000256" key="2">
    <source>
        <dbReference type="ARBA" id="ARBA00022475"/>
    </source>
</evidence>
<reference evidence="7 8" key="1">
    <citation type="journal article" date="2010" name="Stand. Genomic Sci.">
        <title>Complete genome sequence of Spirochaeta smaragdinae type strain (SEBR 4228).</title>
        <authorList>
            <person name="Mavromatis K."/>
            <person name="Yasawong M."/>
            <person name="Chertkov O."/>
            <person name="Lapidus A."/>
            <person name="Lucas S."/>
            <person name="Nolan M."/>
            <person name="Del Rio T.G."/>
            <person name="Tice H."/>
            <person name="Cheng J.F."/>
            <person name="Pitluck S."/>
            <person name="Liolios K."/>
            <person name="Ivanova N."/>
            <person name="Tapia R."/>
            <person name="Han C."/>
            <person name="Bruce D."/>
            <person name="Goodwin L."/>
            <person name="Pati A."/>
            <person name="Chen A."/>
            <person name="Palaniappan K."/>
            <person name="Land M."/>
            <person name="Hauser L."/>
            <person name="Chang Y.J."/>
            <person name="Jeffries C.D."/>
            <person name="Detter J.C."/>
            <person name="Rohde M."/>
            <person name="Brambilla E."/>
            <person name="Spring S."/>
            <person name="Goker M."/>
            <person name="Sikorski J."/>
            <person name="Woyke T."/>
            <person name="Bristow J."/>
            <person name="Eisen J.A."/>
            <person name="Markowitz V."/>
            <person name="Hugenholtz P."/>
            <person name="Klenk H.P."/>
            <person name="Kyrpides N.C."/>
        </authorList>
    </citation>
    <scope>NUCLEOTIDE SEQUENCE [LARGE SCALE GENOMIC DNA]</scope>
    <source>
        <strain evidence="8">DSM 11293 / JCM 15392 / SEBR 4228</strain>
    </source>
</reference>
<evidence type="ECO:0000256" key="5">
    <source>
        <dbReference type="ARBA" id="ARBA00023136"/>
    </source>
</evidence>
<accession>E1R8L8</accession>
<protein>
    <submittedName>
        <fullName evidence="7">Inner-membrane translocator</fullName>
    </submittedName>
</protein>
<dbReference type="eggNOG" id="COG1079">
    <property type="taxonomic scope" value="Bacteria"/>
</dbReference>
<feature type="transmembrane region" description="Helical" evidence="6">
    <location>
        <begin position="280"/>
        <end position="298"/>
    </location>
</feature>
<evidence type="ECO:0000313" key="7">
    <source>
        <dbReference type="EMBL" id="ADK81775.1"/>
    </source>
</evidence>
<comment type="subcellular location">
    <subcellularLocation>
        <location evidence="1">Cell membrane</location>
        <topology evidence="1">Multi-pass membrane protein</topology>
    </subcellularLocation>
</comment>
<gene>
    <name evidence="7" type="ordered locus">Spirs_2668</name>
</gene>
<sequence length="310" mass="33546">MFSELIHMIFSQDFLASCIRLATPLLLAAMGGIFSERSGVLFLGLEGFMLMGAFFGFLGSYYLGAVQGIILAVLFNMIIALVYAFCTVTLAVDQVVVSVSVNILGLGITGAFSRVLFGAHTQQLMGQRLMAVAIPGLSSIPIIGVLFRQNPFTYIAYILVPVVYIIFFKTNWGLKIRAVGENPKAAETMGIKVHKIRYISILWASAFAAIGGASQTIGDLGLFVDNMIAGKGYIGFAAIILGRFHPLYTALTVFFFGIVDAFQLNLQAMGSSIPYQFPLMMPYLLTLIAFLIAGSGVAPKAWGDPYILEE</sequence>
<dbReference type="InterPro" id="IPR001851">
    <property type="entry name" value="ABC_transp_permease"/>
</dbReference>
<feature type="transmembrane region" description="Helical" evidence="6">
    <location>
        <begin position="69"/>
        <end position="90"/>
    </location>
</feature>
<dbReference type="RefSeq" id="WP_013255236.1">
    <property type="nucleotide sequence ID" value="NC_014364.1"/>
</dbReference>
<dbReference type="PANTHER" id="PTHR43370">
    <property type="entry name" value="SUGAR ABC TRANSPORTER INTEGRAL MEMBRANE PROTEIN-RELATED"/>
    <property type="match status" value="1"/>
</dbReference>
<dbReference type="Proteomes" id="UP000002318">
    <property type="component" value="Chromosome"/>
</dbReference>
<organism evidence="7 8">
    <name type="scientific">Sediminispirochaeta smaragdinae (strain DSM 11293 / JCM 15392 / SEBR 4228)</name>
    <name type="common">Spirochaeta smaragdinae</name>
    <dbReference type="NCBI Taxonomy" id="573413"/>
    <lineage>
        <taxon>Bacteria</taxon>
        <taxon>Pseudomonadati</taxon>
        <taxon>Spirochaetota</taxon>
        <taxon>Spirochaetia</taxon>
        <taxon>Spirochaetales</taxon>
        <taxon>Spirochaetaceae</taxon>
        <taxon>Sediminispirochaeta</taxon>
    </lineage>
</organism>
<evidence type="ECO:0000256" key="3">
    <source>
        <dbReference type="ARBA" id="ARBA00022692"/>
    </source>
</evidence>
<keyword evidence="8" id="KW-1185">Reference proteome</keyword>
<dbReference type="STRING" id="573413.Spirs_2668"/>
<dbReference type="KEGG" id="ssm:Spirs_2668"/>
<evidence type="ECO:0000256" key="4">
    <source>
        <dbReference type="ARBA" id="ARBA00022989"/>
    </source>
</evidence>
<feature type="transmembrane region" description="Helical" evidence="6">
    <location>
        <begin position="14"/>
        <end position="34"/>
    </location>
</feature>
<dbReference type="GO" id="GO:0022857">
    <property type="term" value="F:transmembrane transporter activity"/>
    <property type="evidence" value="ECO:0007669"/>
    <property type="project" value="InterPro"/>
</dbReference>
<evidence type="ECO:0000256" key="6">
    <source>
        <dbReference type="SAM" id="Phobius"/>
    </source>
</evidence>
<evidence type="ECO:0000256" key="1">
    <source>
        <dbReference type="ARBA" id="ARBA00004651"/>
    </source>
</evidence>
<keyword evidence="2" id="KW-1003">Cell membrane</keyword>
<name>E1R8L8_SEDSS</name>
<dbReference type="GO" id="GO:0005886">
    <property type="term" value="C:plasma membrane"/>
    <property type="evidence" value="ECO:0007669"/>
    <property type="project" value="UniProtKB-SubCell"/>
</dbReference>
<feature type="transmembrane region" description="Helical" evidence="6">
    <location>
        <begin position="40"/>
        <end position="62"/>
    </location>
</feature>
<dbReference type="EMBL" id="CP002116">
    <property type="protein sequence ID" value="ADK81775.1"/>
    <property type="molecule type" value="Genomic_DNA"/>
</dbReference>
<dbReference type="HOGENOM" id="CLU_040769_1_0_12"/>
<feature type="transmembrane region" description="Helical" evidence="6">
    <location>
        <begin position="154"/>
        <end position="174"/>
    </location>
</feature>
<dbReference type="AlphaFoldDB" id="E1R8L8"/>
<dbReference type="OrthoDB" id="9792579at2"/>